<accession>C6AR40</accession>
<evidence type="ECO:0000313" key="2">
    <source>
        <dbReference type="EMBL" id="ACS93584.1"/>
    </source>
</evidence>
<dbReference type="Gene3D" id="3.30.300.30">
    <property type="match status" value="1"/>
</dbReference>
<dbReference type="Proteomes" id="UP000009080">
    <property type="component" value="Chromosome"/>
</dbReference>
<name>C6AR40_TERTT</name>
<reference evidence="2 3" key="1">
    <citation type="journal article" date="2009" name="PLoS ONE">
        <title>The complete genome of Teredinibacter turnerae T7901: an intracellular endosymbiont of marine wood-boring bivalves (shipworms).</title>
        <authorList>
            <person name="Yang J.C."/>
            <person name="Madupu R."/>
            <person name="Durkin A.S."/>
            <person name="Ekborg N.A."/>
            <person name="Pedamallu C.S."/>
            <person name="Hostetler J.B."/>
            <person name="Radune D."/>
            <person name="Toms B.S."/>
            <person name="Henrissat B."/>
            <person name="Coutinho P.M."/>
            <person name="Schwarz S."/>
            <person name="Field L."/>
            <person name="Trindade-Silva A.E."/>
            <person name="Soares C.A.G."/>
            <person name="Elshahawi S."/>
            <person name="Hanora A."/>
            <person name="Schmidt E.W."/>
            <person name="Haygood M.G."/>
            <person name="Posfai J."/>
            <person name="Benner J."/>
            <person name="Madinger C."/>
            <person name="Nove J."/>
            <person name="Anton B."/>
            <person name="Chaudhary K."/>
            <person name="Foster J."/>
            <person name="Holman A."/>
            <person name="Kumar S."/>
            <person name="Lessard P.A."/>
            <person name="Luyten Y.A."/>
            <person name="Slatko B."/>
            <person name="Wood N."/>
            <person name="Wu B."/>
            <person name="Teplitski M."/>
            <person name="Mougous J.D."/>
            <person name="Ward N."/>
            <person name="Eisen J.A."/>
            <person name="Badger J.H."/>
            <person name="Distel D.L."/>
        </authorList>
    </citation>
    <scope>NUCLEOTIDE SEQUENCE [LARGE SCALE GENOMIC DNA]</scope>
    <source>
        <strain evidence="3">ATCC 39867 / T7901</strain>
    </source>
</reference>
<evidence type="ECO:0000259" key="1">
    <source>
        <dbReference type="Pfam" id="PF00501"/>
    </source>
</evidence>
<gene>
    <name evidence="2" type="ordered locus">TERTU_3275</name>
</gene>
<dbReference type="InterPro" id="IPR045851">
    <property type="entry name" value="AMP-bd_C_sf"/>
</dbReference>
<keyword evidence="3" id="KW-1185">Reference proteome</keyword>
<sequence length="442" mass="48235">MTEPSTLLCTRPPDDVIAHYHGQPLTIAGLVATAESLAATLEPGCDVINLCGNRVHFLVVFCAVLLRGGKNILPPNRQPGTIVELASAGQSPRLVFFDKGIELDPMDSQHWRRLERLDIADDAAFTGMPCIPLDHSLVEVYTSGSTGVPKKLVKTWRILAGTGEKLCAALDSDNTCWDLVATVPCQHMYGLEASVIMPLRGRFAIIEHTPFYPEDVVEQVAQCERPVRLVTTPVHLRAVVQSHARLPDSLQQVISATAPLAEPIARAAEEAGVAKVYEIFGFSEAGSVATRRTLTGPTWQLLRGFRFLREDKVMLYADHLPKAEPFPDELELVGDSQFRFLARAGDHLNIGGKRMSLADLSAKLLAIPGVVDAHLYIDKQGEARPVGFVVTELSVRDVLHALSHRVDPVFLPRPFKKVPQIMRNATGKVTAAELATMLMGGS</sequence>
<dbReference type="HOGENOM" id="CLU_026234_2_0_6"/>
<dbReference type="GO" id="GO:0016405">
    <property type="term" value="F:CoA-ligase activity"/>
    <property type="evidence" value="ECO:0007669"/>
    <property type="project" value="TreeGrafter"/>
</dbReference>
<dbReference type="Pfam" id="PF00501">
    <property type="entry name" value="AMP-binding"/>
    <property type="match status" value="1"/>
</dbReference>
<evidence type="ECO:0000313" key="3">
    <source>
        <dbReference type="Proteomes" id="UP000009080"/>
    </source>
</evidence>
<dbReference type="eggNOG" id="COG0318">
    <property type="taxonomic scope" value="Bacteria"/>
</dbReference>
<protein>
    <recommendedName>
        <fullName evidence="1">AMP-dependent synthetase/ligase domain-containing protein</fullName>
    </recommendedName>
</protein>
<dbReference type="STRING" id="377629.TERTU_3275"/>
<organism evidence="2 3">
    <name type="scientific">Teredinibacter turnerae (strain ATCC 39867 / T7901)</name>
    <dbReference type="NCBI Taxonomy" id="377629"/>
    <lineage>
        <taxon>Bacteria</taxon>
        <taxon>Pseudomonadati</taxon>
        <taxon>Pseudomonadota</taxon>
        <taxon>Gammaproteobacteria</taxon>
        <taxon>Cellvibrionales</taxon>
        <taxon>Cellvibrionaceae</taxon>
        <taxon>Teredinibacter</taxon>
    </lineage>
</organism>
<dbReference type="EMBL" id="CP001614">
    <property type="protein sequence ID" value="ACS93584.1"/>
    <property type="molecule type" value="Genomic_DNA"/>
</dbReference>
<dbReference type="RefSeq" id="WP_015820978.1">
    <property type="nucleotide sequence ID" value="NC_012997.1"/>
</dbReference>
<dbReference type="OrthoDB" id="9787658at2"/>
<dbReference type="KEGG" id="ttu:TERTU_3275"/>
<dbReference type="AlphaFoldDB" id="C6AR40"/>
<dbReference type="InterPro" id="IPR000873">
    <property type="entry name" value="AMP-dep_synth/lig_dom"/>
</dbReference>
<dbReference type="PANTHER" id="PTHR24096">
    <property type="entry name" value="LONG-CHAIN-FATTY-ACID--COA LIGASE"/>
    <property type="match status" value="1"/>
</dbReference>
<dbReference type="InterPro" id="IPR042099">
    <property type="entry name" value="ANL_N_sf"/>
</dbReference>
<dbReference type="SUPFAM" id="SSF56801">
    <property type="entry name" value="Acetyl-CoA synthetase-like"/>
    <property type="match status" value="1"/>
</dbReference>
<proteinExistence type="predicted"/>
<feature type="domain" description="AMP-dependent synthetase/ligase" evidence="1">
    <location>
        <begin position="10"/>
        <end position="291"/>
    </location>
</feature>
<dbReference type="Gene3D" id="3.40.50.12780">
    <property type="entry name" value="N-terminal domain of ligase-like"/>
    <property type="match status" value="1"/>
</dbReference>